<dbReference type="RefSeq" id="WP_211550083.1">
    <property type="nucleotide sequence ID" value="NZ_JAGTUF010000014.1"/>
</dbReference>
<gene>
    <name evidence="1" type="ORF">KEC16_14300</name>
</gene>
<sequence>MVWLAAEVFDAEAAEPPLVIAIDFCKGFTTEIRGRKYAAVNGAPRNSVIFRLDLPGKSGERFSVYAASASKRHGLL</sequence>
<keyword evidence="2" id="KW-1185">Reference proteome</keyword>
<comment type="caution">
    <text evidence="1">The sequence shown here is derived from an EMBL/GenBank/DDBJ whole genome shotgun (WGS) entry which is preliminary data.</text>
</comment>
<name>A0ABS5IEP8_9PROT</name>
<evidence type="ECO:0000313" key="2">
    <source>
        <dbReference type="Proteomes" id="UP000680714"/>
    </source>
</evidence>
<dbReference type="Proteomes" id="UP000680714">
    <property type="component" value="Unassembled WGS sequence"/>
</dbReference>
<organism evidence="1 2">
    <name type="scientific">Magnetospirillum sulfuroxidans</name>
    <dbReference type="NCBI Taxonomy" id="611300"/>
    <lineage>
        <taxon>Bacteria</taxon>
        <taxon>Pseudomonadati</taxon>
        <taxon>Pseudomonadota</taxon>
        <taxon>Alphaproteobacteria</taxon>
        <taxon>Rhodospirillales</taxon>
        <taxon>Rhodospirillaceae</taxon>
        <taxon>Magnetospirillum</taxon>
    </lineage>
</organism>
<feature type="non-terminal residue" evidence="1">
    <location>
        <position position="76"/>
    </location>
</feature>
<accession>A0ABS5IEP8</accession>
<proteinExistence type="predicted"/>
<protein>
    <recommendedName>
        <fullName evidence="3">Transposase</fullName>
    </recommendedName>
</protein>
<reference evidence="1 2" key="1">
    <citation type="submission" date="2021-04" db="EMBL/GenBank/DDBJ databases">
        <title>Magnetospirillum sulfuroxidans sp. nov., a facultative chemolithoautotrophic sulfur-oxidizing alphaproteobacterium isolated from freshwater sediment and proposals for Paramagetospirillum gen. nov., and Magnetospirillaceae fam. nov.</title>
        <authorList>
            <person name="Koziaeva V."/>
            <person name="Geelhoed J.S."/>
            <person name="Sorokin D.Y."/>
            <person name="Grouzdev D.S."/>
        </authorList>
    </citation>
    <scope>NUCLEOTIDE SEQUENCE [LARGE SCALE GENOMIC DNA]</scope>
    <source>
        <strain evidence="1 2">J10</strain>
    </source>
</reference>
<evidence type="ECO:0008006" key="3">
    <source>
        <dbReference type="Google" id="ProtNLM"/>
    </source>
</evidence>
<dbReference type="EMBL" id="JAGTUF010000014">
    <property type="protein sequence ID" value="MBR9972891.1"/>
    <property type="molecule type" value="Genomic_DNA"/>
</dbReference>
<evidence type="ECO:0000313" key="1">
    <source>
        <dbReference type="EMBL" id="MBR9972891.1"/>
    </source>
</evidence>